<dbReference type="OrthoDB" id="19328at2759"/>
<dbReference type="EMBL" id="LODT01000028">
    <property type="protein sequence ID" value="KYQ93285.1"/>
    <property type="molecule type" value="Genomic_DNA"/>
</dbReference>
<comment type="caution">
    <text evidence="1">The sequence shown here is derived from an EMBL/GenBank/DDBJ whole genome shotgun (WGS) entry which is preliminary data.</text>
</comment>
<evidence type="ECO:0000313" key="1">
    <source>
        <dbReference type="EMBL" id="KYQ93285.1"/>
    </source>
</evidence>
<accession>A0A151ZH99</accession>
<organism evidence="1 2">
    <name type="scientific">Tieghemostelium lacteum</name>
    <name type="common">Slime mold</name>
    <name type="synonym">Dictyostelium lacteum</name>
    <dbReference type="NCBI Taxonomy" id="361077"/>
    <lineage>
        <taxon>Eukaryota</taxon>
        <taxon>Amoebozoa</taxon>
        <taxon>Evosea</taxon>
        <taxon>Eumycetozoa</taxon>
        <taxon>Dictyostelia</taxon>
        <taxon>Dictyosteliales</taxon>
        <taxon>Raperosteliaceae</taxon>
        <taxon>Tieghemostelium</taxon>
    </lineage>
</organism>
<dbReference type="InParanoid" id="A0A151ZH99"/>
<protein>
    <submittedName>
        <fullName evidence="1">Uncharacterized protein</fullName>
    </submittedName>
</protein>
<keyword evidence="2" id="KW-1185">Reference proteome</keyword>
<dbReference type="FunCoup" id="A0A151ZH99">
    <property type="interactions" value="371"/>
</dbReference>
<dbReference type="AlphaFoldDB" id="A0A151ZH99"/>
<dbReference type="Proteomes" id="UP000076078">
    <property type="component" value="Unassembled WGS sequence"/>
</dbReference>
<reference evidence="1 2" key="1">
    <citation type="submission" date="2015-12" db="EMBL/GenBank/DDBJ databases">
        <title>Dictyostelia acquired genes for synthesis and detection of signals that induce cell-type specialization by lateral gene transfer from prokaryotes.</title>
        <authorList>
            <person name="Gloeckner G."/>
            <person name="Schaap P."/>
        </authorList>
    </citation>
    <scope>NUCLEOTIDE SEQUENCE [LARGE SCALE GENOMIC DNA]</scope>
    <source>
        <strain evidence="1 2">TK</strain>
    </source>
</reference>
<proteinExistence type="predicted"/>
<sequence>MLSLRISNTLLSNVKLNYINRFYSVSTNSTAPATTPVTNEKPKISKSIRKQQIYEQIKENYSLAPMEFNQEYMNIDKYLRSIKTKVIAMPFDYSYTSFYKNKRSNRKKFTYKKKHLHDFGANPSIFPESMFRTHYMQPIPLAKVQEGNMDN</sequence>
<evidence type="ECO:0000313" key="2">
    <source>
        <dbReference type="Proteomes" id="UP000076078"/>
    </source>
</evidence>
<gene>
    <name evidence="1" type="ORF">DLAC_05947</name>
</gene>
<dbReference type="OMA" id="FRTHYMQ"/>
<name>A0A151ZH99_TIELA</name>